<organism evidence="3 4">
    <name type="scientific">Pseudoalteromonas qingdaonensis</name>
    <dbReference type="NCBI Taxonomy" id="3131913"/>
    <lineage>
        <taxon>Bacteria</taxon>
        <taxon>Pseudomonadati</taxon>
        <taxon>Pseudomonadota</taxon>
        <taxon>Gammaproteobacteria</taxon>
        <taxon>Alteromonadales</taxon>
        <taxon>Pseudoalteromonadaceae</taxon>
        <taxon>Pseudoalteromonas</taxon>
    </lineage>
</organism>
<keyword evidence="1" id="KW-0328">Glycosyltransferase</keyword>
<sequence>MTQHGSNPLISASQLKNAKRILYMSHLALGDYVYQGVFLQQLAATYPHLEIDIWFDDCREQRKSWHSGRNQILGQWLESEPYIGHIYPNPDSEQQRQQQIQDAQQRNYDLVFFIATTRSERFCHYARLIAGERSAVGAYALNTLQCWQHKEAIKALDAGIKVRKSACFDHISDFYRHHFHTLVAMDSPAQAFQHLQVPKPYLDALENSDKLNNFVFINHLSTTEKRDWQLAQVFECITRLHQKQPTLRFVINAPNEQLAQLQQEVEKNEQLKGIDISTFSAKQHFYELPAMISRARLVISVETAIMHLAASLNVPALALIRAKAHQWRPLGPGEILVGGKRVDSISAQTVTDKALALLAKA</sequence>
<dbReference type="RefSeq" id="WP_342675579.1">
    <property type="nucleotide sequence ID" value="NZ_JBCGCU010000001.1"/>
</dbReference>
<evidence type="ECO:0000313" key="3">
    <source>
        <dbReference type="EMBL" id="MEM0514039.1"/>
    </source>
</evidence>
<reference evidence="3 4" key="1">
    <citation type="submission" date="2024-03" db="EMBL/GenBank/DDBJ databases">
        <title>Pseudoalteromonas qingdaonensis sp. nov., isolated from the intestines of marine benthic organisms.</title>
        <authorList>
            <person name="Lin X."/>
            <person name="Fang S."/>
            <person name="Hu X."/>
        </authorList>
    </citation>
    <scope>NUCLEOTIDE SEQUENCE [LARGE SCALE GENOMIC DNA]</scope>
    <source>
        <strain evidence="3 4">YIC-827</strain>
    </source>
</reference>
<name>A0ABU9MUR5_9GAMM</name>
<dbReference type="EMBL" id="JBCGCU010000001">
    <property type="protein sequence ID" value="MEM0514039.1"/>
    <property type="molecule type" value="Genomic_DNA"/>
</dbReference>
<evidence type="ECO:0000256" key="2">
    <source>
        <dbReference type="ARBA" id="ARBA00022679"/>
    </source>
</evidence>
<dbReference type="SUPFAM" id="SSF53756">
    <property type="entry name" value="UDP-Glycosyltransferase/glycogen phosphorylase"/>
    <property type="match status" value="1"/>
</dbReference>
<evidence type="ECO:0000313" key="4">
    <source>
        <dbReference type="Proteomes" id="UP001447008"/>
    </source>
</evidence>
<dbReference type="PANTHER" id="PTHR30160">
    <property type="entry name" value="TETRAACYLDISACCHARIDE 4'-KINASE-RELATED"/>
    <property type="match status" value="1"/>
</dbReference>
<comment type="caution">
    <text evidence="3">The sequence shown here is derived from an EMBL/GenBank/DDBJ whole genome shotgun (WGS) entry which is preliminary data.</text>
</comment>
<evidence type="ECO:0000256" key="1">
    <source>
        <dbReference type="ARBA" id="ARBA00022676"/>
    </source>
</evidence>
<dbReference type="Proteomes" id="UP001447008">
    <property type="component" value="Unassembled WGS sequence"/>
</dbReference>
<accession>A0ABU9MUR5</accession>
<keyword evidence="4" id="KW-1185">Reference proteome</keyword>
<proteinExistence type="predicted"/>
<dbReference type="Gene3D" id="3.40.50.2000">
    <property type="entry name" value="Glycogen Phosphorylase B"/>
    <property type="match status" value="2"/>
</dbReference>
<dbReference type="InterPro" id="IPR002201">
    <property type="entry name" value="Glyco_trans_9"/>
</dbReference>
<keyword evidence="2" id="KW-0808">Transferase</keyword>
<gene>
    <name evidence="3" type="ORF">WCN91_01060</name>
</gene>
<protein>
    <submittedName>
        <fullName evidence="3">Glycosyltransferase family 9 protein</fullName>
    </submittedName>
</protein>
<dbReference type="InterPro" id="IPR051199">
    <property type="entry name" value="LPS_LOS_Heptosyltrfase"/>
</dbReference>
<dbReference type="Pfam" id="PF01075">
    <property type="entry name" value="Glyco_transf_9"/>
    <property type="match status" value="1"/>
</dbReference>